<comment type="function">
    <text evidence="12">Plays a role in the flagellum-specific transport system.</text>
</comment>
<evidence type="ECO:0000256" key="7">
    <source>
        <dbReference type="ARBA" id="ARBA00022927"/>
    </source>
</evidence>
<keyword evidence="13" id="KW-0282">Flagellum</keyword>
<feature type="transmembrane region" description="Helical" evidence="12">
    <location>
        <begin position="225"/>
        <end position="250"/>
    </location>
</feature>
<dbReference type="NCBIfam" id="NF009438">
    <property type="entry name" value="PRK12797.1"/>
    <property type="match status" value="1"/>
</dbReference>
<feature type="transmembrane region" description="Helical" evidence="12">
    <location>
        <begin position="83"/>
        <end position="116"/>
    </location>
</feature>
<accession>A0A1G6AQD9</accession>
<organism evidence="13 14">
    <name type="scientific">Eubacterium oxidoreducens</name>
    <dbReference type="NCBI Taxonomy" id="1732"/>
    <lineage>
        <taxon>Bacteria</taxon>
        <taxon>Bacillati</taxon>
        <taxon>Bacillota</taxon>
        <taxon>Clostridia</taxon>
        <taxon>Eubacteriales</taxon>
        <taxon>Eubacteriaceae</taxon>
        <taxon>Eubacterium</taxon>
    </lineage>
</organism>
<dbReference type="GO" id="GO:0009306">
    <property type="term" value="P:protein secretion"/>
    <property type="evidence" value="ECO:0007669"/>
    <property type="project" value="UniProtKB-UniRule"/>
</dbReference>
<keyword evidence="6 12" id="KW-1005">Bacterial flagellum biogenesis</keyword>
<comment type="subcellular location">
    <subcellularLocation>
        <location evidence="12">Cell membrane</location>
        <topology evidence="12">Multi-pass membrane protein</topology>
    </subcellularLocation>
    <subcellularLocation>
        <location evidence="12">Bacterial flagellum basal body</location>
    </subcellularLocation>
</comment>
<dbReference type="GO" id="GO:0009425">
    <property type="term" value="C:bacterial-type flagellum basal body"/>
    <property type="evidence" value="ECO:0007669"/>
    <property type="project" value="UniProtKB-SubCell"/>
</dbReference>
<dbReference type="EMBL" id="FMXR01000006">
    <property type="protein sequence ID" value="SDB10413.1"/>
    <property type="molecule type" value="Genomic_DNA"/>
</dbReference>
<dbReference type="GO" id="GO:0044781">
    <property type="term" value="P:bacterial-type flagellum organization"/>
    <property type="evidence" value="ECO:0007669"/>
    <property type="project" value="UniProtKB-UniRule"/>
</dbReference>
<dbReference type="Pfam" id="PF00813">
    <property type="entry name" value="FliP"/>
    <property type="match status" value="1"/>
</dbReference>
<keyword evidence="3 12" id="KW-0813">Transport</keyword>
<dbReference type="PRINTS" id="PR01302">
    <property type="entry name" value="TYPE3IMPPROT"/>
</dbReference>
<feature type="transmembrane region" description="Helical" evidence="12">
    <location>
        <begin position="7"/>
        <end position="28"/>
    </location>
</feature>
<protein>
    <recommendedName>
        <fullName evidence="2 12">Flagellar biosynthetic protein FliP</fullName>
    </recommendedName>
</protein>
<dbReference type="OrthoDB" id="9805111at2"/>
<dbReference type="Proteomes" id="UP000199228">
    <property type="component" value="Unassembled WGS sequence"/>
</dbReference>
<dbReference type="NCBIfam" id="TIGR01103">
    <property type="entry name" value="fliP"/>
    <property type="match status" value="1"/>
</dbReference>
<evidence type="ECO:0000313" key="13">
    <source>
        <dbReference type="EMBL" id="SDB10413.1"/>
    </source>
</evidence>
<keyword evidence="13" id="KW-0966">Cell projection</keyword>
<evidence type="ECO:0000256" key="8">
    <source>
        <dbReference type="ARBA" id="ARBA00022989"/>
    </source>
</evidence>
<dbReference type="GO" id="GO:0005886">
    <property type="term" value="C:plasma membrane"/>
    <property type="evidence" value="ECO:0007669"/>
    <property type="project" value="UniProtKB-SubCell"/>
</dbReference>
<dbReference type="InterPro" id="IPR005837">
    <property type="entry name" value="FliP"/>
</dbReference>
<keyword evidence="13" id="KW-0969">Cilium</keyword>
<keyword evidence="14" id="KW-1185">Reference proteome</keyword>
<evidence type="ECO:0000256" key="9">
    <source>
        <dbReference type="ARBA" id="ARBA00023136"/>
    </source>
</evidence>
<sequence length="287" mass="31419">MNKIKKFYCSASVVFAIFVLVLTIAFAFSPTHAYATESDAAAAADALQDLQVDSTSGAADASDDLNNGISIVYNNDSGSLSGAIRILLVLTVISLAPSILIMLTSFTRIIIVLHFVRSAIGTQTAPPNQVLIGLALFLTLFIMAPIFSQINEEAIKPLDAGEITQEEAFEIGMQPLREFMYEQTQAKDLKMFCEIADVTYDPENLDDISVTVLIPSFIVSELRTAFIIGFLIYIPFIIIDMVVSSILMSMGMMMLPPTTISMPFKILLFILADGWNLVIGNLVKTFY</sequence>
<name>A0A1G6AQD9_EUBOX</name>
<feature type="transmembrane region" description="Helical" evidence="12">
    <location>
        <begin position="128"/>
        <end position="147"/>
    </location>
</feature>
<evidence type="ECO:0000256" key="5">
    <source>
        <dbReference type="ARBA" id="ARBA00022692"/>
    </source>
</evidence>
<dbReference type="RefSeq" id="WP_090172482.1">
    <property type="nucleotide sequence ID" value="NZ_FMXR01000006.1"/>
</dbReference>
<dbReference type="STRING" id="1732.SAMN02910417_00825"/>
<comment type="similarity">
    <text evidence="1 12">Belongs to the FliP/MopC/SpaP family.</text>
</comment>
<evidence type="ECO:0000256" key="11">
    <source>
        <dbReference type="ARBA" id="ARBA00023225"/>
    </source>
</evidence>
<keyword evidence="10" id="KW-0975">Bacterial flagellum</keyword>
<dbReference type="AlphaFoldDB" id="A0A1G6AQD9"/>
<feature type="transmembrane region" description="Helical" evidence="12">
    <location>
        <begin position="262"/>
        <end position="283"/>
    </location>
</feature>
<gene>
    <name evidence="12" type="primary">fliP</name>
    <name evidence="13" type="ORF">SAMN02910417_00825</name>
</gene>
<evidence type="ECO:0000256" key="2">
    <source>
        <dbReference type="ARBA" id="ARBA00021714"/>
    </source>
</evidence>
<reference evidence="13 14" key="1">
    <citation type="submission" date="2016-10" db="EMBL/GenBank/DDBJ databases">
        <authorList>
            <person name="de Groot N.N."/>
        </authorList>
    </citation>
    <scope>NUCLEOTIDE SEQUENCE [LARGE SCALE GENOMIC DNA]</scope>
    <source>
        <strain evidence="13 14">DSM 3217</strain>
    </source>
</reference>
<evidence type="ECO:0000256" key="12">
    <source>
        <dbReference type="RuleBase" id="RU362069"/>
    </source>
</evidence>
<keyword evidence="9 12" id="KW-0472">Membrane</keyword>
<keyword evidence="11 12" id="KW-1006">Bacterial flagellum protein export</keyword>
<dbReference type="PRINTS" id="PR00951">
    <property type="entry name" value="FLGBIOSNFLIP"/>
</dbReference>
<proteinExistence type="inferred from homology"/>
<keyword evidence="8 12" id="KW-1133">Transmembrane helix</keyword>
<evidence type="ECO:0000313" key="14">
    <source>
        <dbReference type="Proteomes" id="UP000199228"/>
    </source>
</evidence>
<dbReference type="PROSITE" id="PS01061">
    <property type="entry name" value="FLIP_2"/>
    <property type="match status" value="1"/>
</dbReference>
<keyword evidence="5 12" id="KW-0812">Transmembrane</keyword>
<dbReference type="InterPro" id="IPR005838">
    <property type="entry name" value="T3SS_IM_P"/>
</dbReference>
<dbReference type="PANTHER" id="PTHR30587:SF0">
    <property type="entry name" value="FLAGELLAR BIOSYNTHETIC PROTEIN FLIP"/>
    <property type="match status" value="1"/>
</dbReference>
<evidence type="ECO:0000256" key="10">
    <source>
        <dbReference type="ARBA" id="ARBA00023143"/>
    </source>
</evidence>
<evidence type="ECO:0000256" key="4">
    <source>
        <dbReference type="ARBA" id="ARBA00022475"/>
    </source>
</evidence>
<keyword evidence="7 12" id="KW-0653">Protein transport</keyword>
<evidence type="ECO:0000256" key="6">
    <source>
        <dbReference type="ARBA" id="ARBA00022795"/>
    </source>
</evidence>
<evidence type="ECO:0000256" key="1">
    <source>
        <dbReference type="ARBA" id="ARBA00006257"/>
    </source>
</evidence>
<dbReference type="PANTHER" id="PTHR30587">
    <property type="entry name" value="FLAGELLAR BIOSYNTHETIC PROTEIN FLIP"/>
    <property type="match status" value="1"/>
</dbReference>
<keyword evidence="4 12" id="KW-1003">Cell membrane</keyword>
<evidence type="ECO:0000256" key="3">
    <source>
        <dbReference type="ARBA" id="ARBA00022448"/>
    </source>
</evidence>